<name>A0A834IVV9_RHYFE</name>
<keyword evidence="2" id="KW-1185">Reference proteome</keyword>
<reference evidence="1" key="1">
    <citation type="submission" date="2020-08" db="EMBL/GenBank/DDBJ databases">
        <title>Genome sequencing and assembly of the red palm weevil Rhynchophorus ferrugineus.</title>
        <authorList>
            <person name="Dias G.B."/>
            <person name="Bergman C.M."/>
            <person name="Manee M."/>
        </authorList>
    </citation>
    <scope>NUCLEOTIDE SEQUENCE</scope>
    <source>
        <strain evidence="1">AA-2017</strain>
        <tissue evidence="1">Whole larva</tissue>
    </source>
</reference>
<dbReference type="EMBL" id="JAACXV010000069">
    <property type="protein sequence ID" value="KAF7284830.1"/>
    <property type="molecule type" value="Genomic_DNA"/>
</dbReference>
<sequence>MIRFTKWHLARSRKIRSSPRYIAGITVCHLRARCGVESTATTTRRGCPRALFCTACVSCGRRSSRGSSADASGPAGVRRNAAGNSLLIFAAR</sequence>
<protein>
    <submittedName>
        <fullName evidence="1">Uncharacterized protein</fullName>
    </submittedName>
</protein>
<organism evidence="1 2">
    <name type="scientific">Rhynchophorus ferrugineus</name>
    <name type="common">Red palm weevil</name>
    <name type="synonym">Curculio ferrugineus</name>
    <dbReference type="NCBI Taxonomy" id="354439"/>
    <lineage>
        <taxon>Eukaryota</taxon>
        <taxon>Metazoa</taxon>
        <taxon>Ecdysozoa</taxon>
        <taxon>Arthropoda</taxon>
        <taxon>Hexapoda</taxon>
        <taxon>Insecta</taxon>
        <taxon>Pterygota</taxon>
        <taxon>Neoptera</taxon>
        <taxon>Endopterygota</taxon>
        <taxon>Coleoptera</taxon>
        <taxon>Polyphaga</taxon>
        <taxon>Cucujiformia</taxon>
        <taxon>Curculionidae</taxon>
        <taxon>Dryophthorinae</taxon>
        <taxon>Rhynchophorus</taxon>
    </lineage>
</organism>
<proteinExistence type="predicted"/>
<dbReference type="AlphaFoldDB" id="A0A834IVV9"/>
<evidence type="ECO:0000313" key="2">
    <source>
        <dbReference type="Proteomes" id="UP000625711"/>
    </source>
</evidence>
<gene>
    <name evidence="1" type="ORF">GWI33_021587</name>
</gene>
<comment type="caution">
    <text evidence="1">The sequence shown here is derived from an EMBL/GenBank/DDBJ whole genome shotgun (WGS) entry which is preliminary data.</text>
</comment>
<accession>A0A834IVV9</accession>
<evidence type="ECO:0000313" key="1">
    <source>
        <dbReference type="EMBL" id="KAF7284830.1"/>
    </source>
</evidence>
<dbReference type="Proteomes" id="UP000625711">
    <property type="component" value="Unassembled WGS sequence"/>
</dbReference>